<sequence>MSTHDDSTDNGYGRQPQSPGPQAESGPEGETGSEAEHQAPPEQAQQPQPSHDHARSAGQAHSADQAHGAQAQGSSYGVTQDSHSRYAPPSIPPSGRPAPSPTPGGSGSSGSPYTGVPATPAGYDFSRASSRPQGLSAATGAYGSTASTASSASGPYAASAAGAPGAAGGPAPGAPGAPGAGPAYLGASSPTAQHQQAYAPADAGYQARQERRGPGWGALVGATVVAALLGSAGAVAVVKATDSGQGPAAAASSAPTAIATGDTTQTVTTQGQTPDWEGVTAAVSNAVVAIAIEKDGQRGEGSGFIYDKAGHIITNDHVVGGASRVAVTLADGRIYDAEITGTDPATDLAVIELVGAPKDLTVVQLGNSDEMVTGQDVMAIGNPLGLSSTATTGIVSALNRPVVTGKGESTGGDGTVYTNAIQIDAAVNPGNSGGPLFDERGHVVGVTSSIITASEDNPGSIGIGFAIPVNLADKVAKQLIDSGSATHAYLGVGLDNGVGEVGDEVRSGAKVTKVESGAPADKAGLKENDVIIAIDGKPTAQADALTGFVRQYSAGETVKLTVIRDGERKDVEATLVERPDS</sequence>
<feature type="compositionally biased region" description="Pro residues" evidence="3">
    <location>
        <begin position="89"/>
        <end position="102"/>
    </location>
</feature>
<feature type="compositionally biased region" description="Low complexity" evidence="3">
    <location>
        <begin position="180"/>
        <end position="190"/>
    </location>
</feature>
<keyword evidence="1" id="KW-0645">Protease</keyword>
<dbReference type="InterPro" id="IPR036034">
    <property type="entry name" value="PDZ_sf"/>
</dbReference>
<evidence type="ECO:0000259" key="5">
    <source>
        <dbReference type="PROSITE" id="PS50106"/>
    </source>
</evidence>
<dbReference type="RefSeq" id="WP_223910944.1">
    <property type="nucleotide sequence ID" value="NZ_AP025017.1"/>
</dbReference>
<feature type="domain" description="PDZ" evidence="5">
    <location>
        <begin position="474"/>
        <end position="566"/>
    </location>
</feature>
<feature type="compositionally biased region" description="Low complexity" evidence="3">
    <location>
        <begin position="134"/>
        <end position="164"/>
    </location>
</feature>
<dbReference type="PANTHER" id="PTHR43343:SF3">
    <property type="entry name" value="PROTEASE DO-LIKE 8, CHLOROPLASTIC"/>
    <property type="match status" value="1"/>
</dbReference>
<keyword evidence="4" id="KW-1133">Transmembrane helix</keyword>
<dbReference type="CDD" id="cd06779">
    <property type="entry name" value="cpPDZ_Deg_HtrA-like"/>
    <property type="match status" value="1"/>
</dbReference>
<keyword evidence="2" id="KW-0378">Hydrolase</keyword>
<evidence type="ECO:0000256" key="1">
    <source>
        <dbReference type="ARBA" id="ARBA00022670"/>
    </source>
</evidence>
<feature type="transmembrane region" description="Helical" evidence="4">
    <location>
        <begin position="216"/>
        <end position="238"/>
    </location>
</feature>
<feature type="region of interest" description="Disordered" evidence="3">
    <location>
        <begin position="1"/>
        <end position="206"/>
    </location>
</feature>
<dbReference type="Pfam" id="PF13180">
    <property type="entry name" value="PDZ_2"/>
    <property type="match status" value="1"/>
</dbReference>
<dbReference type="Pfam" id="PF13365">
    <property type="entry name" value="Trypsin_2"/>
    <property type="match status" value="1"/>
</dbReference>
<keyword evidence="7" id="KW-1185">Reference proteome</keyword>
<reference evidence="6 7" key="1">
    <citation type="submission" date="2021-08" db="EMBL/GenBank/DDBJ databases">
        <title>Whole genome sequence of novel Actinomyces species strain MAS-1.</title>
        <authorList>
            <person name="Saito M."/>
            <person name="Kuwahara N."/>
            <person name="Takizawa T."/>
            <person name="Gotouda H."/>
            <person name="Ochiai T."/>
        </authorList>
    </citation>
    <scope>NUCLEOTIDE SEQUENCE [LARGE SCALE GENOMIC DNA]</scope>
    <source>
        <strain evidence="6 7">MAS-1</strain>
    </source>
</reference>
<evidence type="ECO:0000256" key="3">
    <source>
        <dbReference type="SAM" id="MobiDB-lite"/>
    </source>
</evidence>
<dbReference type="Gene3D" id="2.40.10.120">
    <property type="match status" value="1"/>
</dbReference>
<dbReference type="SUPFAM" id="SSF50156">
    <property type="entry name" value="PDZ domain-like"/>
    <property type="match status" value="1"/>
</dbReference>
<organism evidence="6 7">
    <name type="scientific">Actinomyces capricornis</name>
    <dbReference type="NCBI Taxonomy" id="2755559"/>
    <lineage>
        <taxon>Bacteria</taxon>
        <taxon>Bacillati</taxon>
        <taxon>Actinomycetota</taxon>
        <taxon>Actinomycetes</taxon>
        <taxon>Actinomycetales</taxon>
        <taxon>Actinomycetaceae</taxon>
        <taxon>Actinomyces</taxon>
    </lineage>
</organism>
<evidence type="ECO:0000313" key="7">
    <source>
        <dbReference type="Proteomes" id="UP000824496"/>
    </source>
</evidence>
<dbReference type="EMBL" id="AP025017">
    <property type="protein sequence ID" value="BDA63777.1"/>
    <property type="molecule type" value="Genomic_DNA"/>
</dbReference>
<dbReference type="PANTHER" id="PTHR43343">
    <property type="entry name" value="PEPTIDASE S12"/>
    <property type="match status" value="1"/>
</dbReference>
<proteinExistence type="predicted"/>
<feature type="compositionally biased region" description="Gly residues" evidence="3">
    <location>
        <begin position="165"/>
        <end position="179"/>
    </location>
</feature>
<dbReference type="PROSITE" id="PS50106">
    <property type="entry name" value="PDZ"/>
    <property type="match status" value="1"/>
</dbReference>
<feature type="compositionally biased region" description="Low complexity" evidence="3">
    <location>
        <begin position="40"/>
        <end position="49"/>
    </location>
</feature>
<dbReference type="InterPro" id="IPR001940">
    <property type="entry name" value="Peptidase_S1C"/>
</dbReference>
<keyword evidence="4" id="KW-0812">Transmembrane</keyword>
<dbReference type="InterPro" id="IPR051201">
    <property type="entry name" value="Chloro_Bact_Ser_Proteases"/>
</dbReference>
<dbReference type="InterPro" id="IPR009003">
    <property type="entry name" value="Peptidase_S1_PA"/>
</dbReference>
<gene>
    <name evidence="6" type="ORF">MANAM107_06110</name>
</gene>
<name>A0ABN6K537_9ACTO</name>
<protein>
    <recommendedName>
        <fullName evidence="5">PDZ domain-containing protein</fullName>
    </recommendedName>
</protein>
<keyword evidence="4" id="KW-0472">Membrane</keyword>
<evidence type="ECO:0000256" key="4">
    <source>
        <dbReference type="SAM" id="Phobius"/>
    </source>
</evidence>
<dbReference type="Gene3D" id="2.30.42.10">
    <property type="match status" value="1"/>
</dbReference>
<accession>A0ABN6K537</accession>
<dbReference type="Proteomes" id="UP000824496">
    <property type="component" value="Chromosome"/>
</dbReference>
<evidence type="ECO:0000256" key="2">
    <source>
        <dbReference type="ARBA" id="ARBA00022801"/>
    </source>
</evidence>
<dbReference type="PRINTS" id="PR00834">
    <property type="entry name" value="PROTEASES2C"/>
</dbReference>
<evidence type="ECO:0000313" key="6">
    <source>
        <dbReference type="EMBL" id="BDA63777.1"/>
    </source>
</evidence>
<dbReference type="InterPro" id="IPR001478">
    <property type="entry name" value="PDZ"/>
</dbReference>
<feature type="compositionally biased region" description="Polar residues" evidence="3">
    <location>
        <begin position="71"/>
        <end position="81"/>
    </location>
</feature>
<dbReference type="SMART" id="SM00228">
    <property type="entry name" value="PDZ"/>
    <property type="match status" value="1"/>
</dbReference>
<dbReference type="SUPFAM" id="SSF50494">
    <property type="entry name" value="Trypsin-like serine proteases"/>
    <property type="match status" value="1"/>
</dbReference>